<dbReference type="AlphaFoldDB" id="A0A973VU08"/>
<gene>
    <name evidence="2" type="ORF">HAP48_001675</name>
</gene>
<accession>A0A973VU08</accession>
<dbReference type="RefSeq" id="WP_166211982.1">
    <property type="nucleotide sequence ID" value="NZ_CP088285.1"/>
</dbReference>
<evidence type="ECO:0000313" key="2">
    <source>
        <dbReference type="EMBL" id="NVI41826.1"/>
    </source>
</evidence>
<feature type="region of interest" description="Disordered" evidence="1">
    <location>
        <begin position="53"/>
        <end position="85"/>
    </location>
</feature>
<organism evidence="2">
    <name type="scientific">Bradyrhizobium septentrionale</name>
    <dbReference type="NCBI Taxonomy" id="1404411"/>
    <lineage>
        <taxon>Bacteria</taxon>
        <taxon>Pseudomonadati</taxon>
        <taxon>Pseudomonadota</taxon>
        <taxon>Alphaproteobacteria</taxon>
        <taxon>Hyphomicrobiales</taxon>
        <taxon>Nitrobacteraceae</taxon>
        <taxon>Bradyrhizobium</taxon>
    </lineage>
</organism>
<proteinExistence type="predicted"/>
<sequence>MQTLALQLTTTLVDDAIELVKGLGRAILSPAMEPIERIARACDVAGVLEQRRADRRAPRPAASGGGGCKPRHCRWSPFRGLSELT</sequence>
<name>A0A973VU08_9BRAD</name>
<dbReference type="EMBL" id="JAAOLE020000001">
    <property type="protein sequence ID" value="NVI41826.1"/>
    <property type="molecule type" value="Genomic_DNA"/>
</dbReference>
<evidence type="ECO:0000256" key="1">
    <source>
        <dbReference type="SAM" id="MobiDB-lite"/>
    </source>
</evidence>
<comment type="caution">
    <text evidence="2">The sequence shown here is derived from an EMBL/GenBank/DDBJ whole genome shotgun (WGS) entry which is preliminary data.</text>
</comment>
<reference evidence="2" key="1">
    <citation type="submission" date="2020-06" db="EMBL/GenBank/DDBJ databases">
        <title>Whole Genome Sequence of Bradyrhizobium sp. Strain 1S1.</title>
        <authorList>
            <person name="Bromfield E.S.P."/>
            <person name="Cloutier S."/>
        </authorList>
    </citation>
    <scope>NUCLEOTIDE SEQUENCE [LARGE SCALE GENOMIC DNA]</scope>
    <source>
        <strain evidence="2">1S1</strain>
    </source>
</reference>
<protein>
    <submittedName>
        <fullName evidence="2">Uncharacterized protein</fullName>
    </submittedName>
</protein>